<evidence type="ECO:0000313" key="2">
    <source>
        <dbReference type="EMBL" id="WAP67554.1"/>
    </source>
</evidence>
<reference evidence="2" key="1">
    <citation type="submission" date="2022-12" db="EMBL/GenBank/DDBJ databases">
        <title>Jiella pelagia sp. nov., isolated from phosphonate enriched culture of Northwest Pacific surface seawater.</title>
        <authorList>
            <person name="Shin D.Y."/>
            <person name="Hwang C.Y."/>
        </authorList>
    </citation>
    <scope>NUCLEOTIDE SEQUENCE</scope>
    <source>
        <strain evidence="2">HL-NP1</strain>
    </source>
</reference>
<dbReference type="Gene3D" id="1.20.5.340">
    <property type="match status" value="1"/>
</dbReference>
<name>A0ABY7BVN2_9HYPH</name>
<sequence length="99" mass="10795">MDHDADVTALLERRLKLVGKVSAVNAEALKANQRICGLQMEMQRIELMPEDAETGDAGSRRAVDAALAEAETALAECERRIADLESEMEALDRRLSAIG</sequence>
<feature type="coiled-coil region" evidence="1">
    <location>
        <begin position="60"/>
        <end position="94"/>
    </location>
</feature>
<gene>
    <name evidence="2" type="ORF">OH818_18890</name>
</gene>
<proteinExistence type="predicted"/>
<protein>
    <submittedName>
        <fullName evidence="2">Uncharacterized protein</fullName>
    </submittedName>
</protein>
<keyword evidence="3" id="KW-1185">Reference proteome</keyword>
<dbReference type="RefSeq" id="WP_268880016.1">
    <property type="nucleotide sequence ID" value="NZ_CP114029.1"/>
</dbReference>
<keyword evidence="1" id="KW-0175">Coiled coil</keyword>
<dbReference type="EMBL" id="CP114029">
    <property type="protein sequence ID" value="WAP67554.1"/>
    <property type="molecule type" value="Genomic_DNA"/>
</dbReference>
<dbReference type="Proteomes" id="UP001164020">
    <property type="component" value="Chromosome"/>
</dbReference>
<evidence type="ECO:0000313" key="3">
    <source>
        <dbReference type="Proteomes" id="UP001164020"/>
    </source>
</evidence>
<evidence type="ECO:0000256" key="1">
    <source>
        <dbReference type="SAM" id="Coils"/>
    </source>
</evidence>
<organism evidence="2 3">
    <name type="scientific">Jiella pelagia</name>
    <dbReference type="NCBI Taxonomy" id="2986949"/>
    <lineage>
        <taxon>Bacteria</taxon>
        <taxon>Pseudomonadati</taxon>
        <taxon>Pseudomonadota</taxon>
        <taxon>Alphaproteobacteria</taxon>
        <taxon>Hyphomicrobiales</taxon>
        <taxon>Aurantimonadaceae</taxon>
        <taxon>Jiella</taxon>
    </lineage>
</organism>
<accession>A0ABY7BVN2</accession>